<evidence type="ECO:0000256" key="1">
    <source>
        <dbReference type="SAM" id="MobiDB-lite"/>
    </source>
</evidence>
<dbReference type="AlphaFoldDB" id="A0A834H4C5"/>
<feature type="region of interest" description="Disordered" evidence="1">
    <location>
        <begin position="24"/>
        <end position="48"/>
    </location>
</feature>
<comment type="caution">
    <text evidence="3">The sequence shown here is derived from an EMBL/GenBank/DDBJ whole genome shotgun (WGS) entry which is preliminary data.</text>
</comment>
<dbReference type="InterPro" id="IPR013087">
    <property type="entry name" value="Znf_C2H2_type"/>
</dbReference>
<evidence type="ECO:0000313" key="4">
    <source>
        <dbReference type="Proteomes" id="UP000626092"/>
    </source>
</evidence>
<gene>
    <name evidence="3" type="ORF">RHSIM_Rhsim03G0190900</name>
</gene>
<dbReference type="PROSITE" id="PS00028">
    <property type="entry name" value="ZINC_FINGER_C2H2_1"/>
    <property type="match status" value="1"/>
</dbReference>
<protein>
    <recommendedName>
        <fullName evidence="2">C2H2-type domain-containing protein</fullName>
    </recommendedName>
</protein>
<sequence length="142" mass="15654">MASMESDETTVIEKAEGVTVIKNAEGVGSDDEQTLIGNTGGAGHDDETLTMIGNAEEGVGSDSDQTVIGNAEVEEDMYDTYPYCNICRPGRTSQRNLPQSTPKRKHRNARIDCLSHHCVRKFTSASSMKIHCMKRHPYLKIH</sequence>
<name>A0A834H4C5_RHOSS</name>
<dbReference type="Proteomes" id="UP000626092">
    <property type="component" value="Unassembled WGS sequence"/>
</dbReference>
<organism evidence="3 4">
    <name type="scientific">Rhododendron simsii</name>
    <name type="common">Sims's rhododendron</name>
    <dbReference type="NCBI Taxonomy" id="118357"/>
    <lineage>
        <taxon>Eukaryota</taxon>
        <taxon>Viridiplantae</taxon>
        <taxon>Streptophyta</taxon>
        <taxon>Embryophyta</taxon>
        <taxon>Tracheophyta</taxon>
        <taxon>Spermatophyta</taxon>
        <taxon>Magnoliopsida</taxon>
        <taxon>eudicotyledons</taxon>
        <taxon>Gunneridae</taxon>
        <taxon>Pentapetalae</taxon>
        <taxon>asterids</taxon>
        <taxon>Ericales</taxon>
        <taxon>Ericaceae</taxon>
        <taxon>Ericoideae</taxon>
        <taxon>Rhodoreae</taxon>
        <taxon>Rhododendron</taxon>
    </lineage>
</organism>
<accession>A0A834H4C5</accession>
<evidence type="ECO:0000313" key="3">
    <source>
        <dbReference type="EMBL" id="KAF7147451.1"/>
    </source>
</evidence>
<reference evidence="3" key="1">
    <citation type="submission" date="2019-11" db="EMBL/GenBank/DDBJ databases">
        <authorList>
            <person name="Liu Y."/>
            <person name="Hou J."/>
            <person name="Li T.-Q."/>
            <person name="Guan C.-H."/>
            <person name="Wu X."/>
            <person name="Wu H.-Z."/>
            <person name="Ling F."/>
            <person name="Zhang R."/>
            <person name="Shi X.-G."/>
            <person name="Ren J.-P."/>
            <person name="Chen E.-F."/>
            <person name="Sun J.-M."/>
        </authorList>
    </citation>
    <scope>NUCLEOTIDE SEQUENCE</scope>
    <source>
        <strain evidence="3">Adult_tree_wgs_1</strain>
        <tissue evidence="3">Leaves</tissue>
    </source>
</reference>
<keyword evidence="4" id="KW-1185">Reference proteome</keyword>
<dbReference type="EMBL" id="WJXA01000003">
    <property type="protein sequence ID" value="KAF7147451.1"/>
    <property type="molecule type" value="Genomic_DNA"/>
</dbReference>
<feature type="domain" description="C2H2-type" evidence="2">
    <location>
        <begin position="113"/>
        <end position="136"/>
    </location>
</feature>
<evidence type="ECO:0000259" key="2">
    <source>
        <dbReference type="PROSITE" id="PS00028"/>
    </source>
</evidence>
<proteinExistence type="predicted"/>